<feature type="transmembrane region" description="Helical" evidence="4">
    <location>
        <begin position="348"/>
        <end position="368"/>
    </location>
</feature>
<evidence type="ECO:0000313" key="7">
    <source>
        <dbReference type="Proteomes" id="UP000198711"/>
    </source>
</evidence>
<evidence type="ECO:0000313" key="6">
    <source>
        <dbReference type="EMBL" id="SDW76778.1"/>
    </source>
</evidence>
<keyword evidence="4" id="KW-1133">Transmembrane helix</keyword>
<dbReference type="InterPro" id="IPR001173">
    <property type="entry name" value="Glyco_trans_2-like"/>
</dbReference>
<evidence type="ECO:0000259" key="5">
    <source>
        <dbReference type="Pfam" id="PF00535"/>
    </source>
</evidence>
<dbReference type="Proteomes" id="UP000198711">
    <property type="component" value="Unassembled WGS sequence"/>
</dbReference>
<keyword evidence="2" id="KW-0328">Glycosyltransferase</keyword>
<dbReference type="InterPro" id="IPR029044">
    <property type="entry name" value="Nucleotide-diphossugar_trans"/>
</dbReference>
<comment type="similarity">
    <text evidence="1">Belongs to the glycosyltransferase 2 family.</text>
</comment>
<sequence>MYTAIIIVTTLLLAVYAVLILQYRSWFLRLRPFEPAPVPGAPTRFSIIIPARNEEGQIGNCLASIFGQSYPGTHFEVIIVNDHSTDRTEAVVKAWQAQHANLCLINMADHVEPNALNSYKKKALELAIATSSGEWVVTTDADCQAKPGWLSLLDAYIRQYQPVFVAAPVMFTTKGNFLDTFQLLDFISLQGITAAAVSAGFHTMCNGANLAYRKDVFYAVDGFKGIDGLASGDDMFLMHKIKQLYPNRMGYLFAQGAIMATAPMADWRSFINQRIRWASKADAYQDRGIFRTLALVYALNACLFLWLVGSLFFTGGWVPWLIFIAIKTLVELSFMIPVSKFYGHLPAMYWFLPMQPFHIAYTVVAGWLGKFGSYQWKGRKVQ</sequence>
<evidence type="ECO:0000256" key="3">
    <source>
        <dbReference type="ARBA" id="ARBA00022679"/>
    </source>
</evidence>
<dbReference type="EMBL" id="FNNO01000005">
    <property type="protein sequence ID" value="SDW76778.1"/>
    <property type="molecule type" value="Genomic_DNA"/>
</dbReference>
<keyword evidence="3" id="KW-0808">Transferase</keyword>
<dbReference type="PANTHER" id="PTHR43630">
    <property type="entry name" value="POLY-BETA-1,6-N-ACETYL-D-GLUCOSAMINE SYNTHASE"/>
    <property type="match status" value="1"/>
</dbReference>
<reference evidence="6 7" key="1">
    <citation type="submission" date="2016-10" db="EMBL/GenBank/DDBJ databases">
        <authorList>
            <person name="Varghese N."/>
            <person name="Submissions S."/>
        </authorList>
    </citation>
    <scope>NUCLEOTIDE SEQUENCE [LARGE SCALE GENOMIC DNA]</scope>
    <source>
        <strain evidence="6 7">DSM 25353</strain>
    </source>
</reference>
<keyword evidence="7" id="KW-1185">Reference proteome</keyword>
<dbReference type="SUPFAM" id="SSF53448">
    <property type="entry name" value="Nucleotide-diphospho-sugar transferases"/>
    <property type="match status" value="1"/>
</dbReference>
<dbReference type="PANTHER" id="PTHR43630:SF1">
    <property type="entry name" value="POLY-BETA-1,6-N-ACETYL-D-GLUCOSAMINE SYNTHASE"/>
    <property type="match status" value="1"/>
</dbReference>
<evidence type="ECO:0000256" key="4">
    <source>
        <dbReference type="SAM" id="Phobius"/>
    </source>
</evidence>
<organism evidence="6 7">
    <name type="scientific">Hydrobacter penzbergensis</name>
    <dbReference type="NCBI Taxonomy" id="1235997"/>
    <lineage>
        <taxon>Bacteria</taxon>
        <taxon>Pseudomonadati</taxon>
        <taxon>Bacteroidota</taxon>
        <taxon>Chitinophagia</taxon>
        <taxon>Chitinophagales</taxon>
        <taxon>Chitinophagaceae</taxon>
        <taxon>Hydrobacter</taxon>
    </lineage>
</organism>
<protein>
    <submittedName>
        <fullName evidence="6">Glycosyltransferase, catalytic subunit of cellulose synthase and poly-beta-1,6-N-acetylglucosamine synthase</fullName>
    </submittedName>
</protein>
<dbReference type="GO" id="GO:0016757">
    <property type="term" value="F:glycosyltransferase activity"/>
    <property type="evidence" value="ECO:0007669"/>
    <property type="project" value="UniProtKB-KW"/>
</dbReference>
<dbReference type="Pfam" id="PF00535">
    <property type="entry name" value="Glycos_transf_2"/>
    <property type="match status" value="1"/>
</dbReference>
<dbReference type="Gene3D" id="3.90.550.10">
    <property type="entry name" value="Spore Coat Polysaccharide Biosynthesis Protein SpsA, Chain A"/>
    <property type="match status" value="1"/>
</dbReference>
<feature type="domain" description="Glycosyltransferase 2-like" evidence="5">
    <location>
        <begin position="46"/>
        <end position="217"/>
    </location>
</feature>
<keyword evidence="4" id="KW-0812">Transmembrane</keyword>
<proteinExistence type="inferred from homology"/>
<gene>
    <name evidence="6" type="ORF">SAMN05444410_105210</name>
</gene>
<comment type="caution">
    <text evidence="6">The sequence shown here is derived from an EMBL/GenBank/DDBJ whole genome shotgun (WGS) entry which is preliminary data.</text>
</comment>
<evidence type="ECO:0000256" key="2">
    <source>
        <dbReference type="ARBA" id="ARBA00022676"/>
    </source>
</evidence>
<dbReference type="AlphaFoldDB" id="A0A8X8LET0"/>
<name>A0A8X8LET0_9BACT</name>
<evidence type="ECO:0000256" key="1">
    <source>
        <dbReference type="ARBA" id="ARBA00006739"/>
    </source>
</evidence>
<dbReference type="RefSeq" id="WP_092723460.1">
    <property type="nucleotide sequence ID" value="NZ_FNNO01000005.1"/>
</dbReference>
<accession>A0A8X8LET0</accession>
<keyword evidence="4" id="KW-0472">Membrane</keyword>